<dbReference type="InterPro" id="IPR020007">
    <property type="entry name" value="NeuB/NeuA"/>
</dbReference>
<dbReference type="AlphaFoldDB" id="A0A9E7PNL0"/>
<evidence type="ECO:0000313" key="2">
    <source>
        <dbReference type="EMBL" id="UUX92259.1"/>
    </source>
</evidence>
<keyword evidence="2" id="KW-0808">Transferase</keyword>
<dbReference type="PANTHER" id="PTHR42966:SF1">
    <property type="entry name" value="SIALIC ACID SYNTHASE"/>
    <property type="match status" value="1"/>
</dbReference>
<protein>
    <submittedName>
        <fullName evidence="2">N-acetylneuraminate synthase</fullName>
        <ecNumber evidence="2">2.5.1.56</ecNumber>
    </submittedName>
</protein>
<organism evidence="2 3">
    <name type="scientific">Methanoplanus endosymbiosus</name>
    <dbReference type="NCBI Taxonomy" id="33865"/>
    <lineage>
        <taxon>Archaea</taxon>
        <taxon>Methanobacteriati</taxon>
        <taxon>Methanobacteriota</taxon>
        <taxon>Stenosarchaea group</taxon>
        <taxon>Methanomicrobia</taxon>
        <taxon>Methanomicrobiales</taxon>
        <taxon>Methanomicrobiaceae</taxon>
        <taxon>Methanoplanus</taxon>
    </lineage>
</organism>
<name>A0A9E7PNL0_9EURY</name>
<evidence type="ECO:0000259" key="1">
    <source>
        <dbReference type="PROSITE" id="PS50844"/>
    </source>
</evidence>
<dbReference type="Pfam" id="PF08666">
    <property type="entry name" value="SAF"/>
    <property type="match status" value="1"/>
</dbReference>
<dbReference type="GO" id="GO:0050462">
    <property type="term" value="F:N-acetylneuraminate synthase activity"/>
    <property type="evidence" value="ECO:0007669"/>
    <property type="project" value="UniProtKB-EC"/>
</dbReference>
<dbReference type="EMBL" id="CP096115">
    <property type="protein sequence ID" value="UUX92259.1"/>
    <property type="molecule type" value="Genomic_DNA"/>
</dbReference>
<dbReference type="RefSeq" id="WP_257742408.1">
    <property type="nucleotide sequence ID" value="NZ_CP096115.1"/>
</dbReference>
<dbReference type="InterPro" id="IPR057736">
    <property type="entry name" value="SAF_PseI/NeuA/NeuB"/>
</dbReference>
<sequence length="345" mass="37857">MYSQKNNLKSQCYVIAEAGVNHNGDINLAKKLIDAAKDSGADAVKFQTFKAEEVVCKTAGKAQYQIENTGSSESQYEMIKALELSDEDFTELKKYADEKEITFLSTPFDHQSADFLEKLGVPLFKIPSGEITNIPLLEHIGKKQKPVILSTGMSTLGEVEEAIESLKSSGTTDITLLHCTTSYPAPIESVNLSAMETMRCAFKLPVGYSDHTEGITIPIAAVALGAVVIEKHFTIDKNLPGPDHKASLEPDELKAIVEAVRDVELAMGNGIKAANDAERNNIQVARKSLVARRNINEGSVLMKDDVTAKRPGTGIPPKYFNLIIGKKMNKSLRRDEQINWFQIDS</sequence>
<dbReference type="Gene3D" id="3.90.1210.10">
    <property type="entry name" value="Antifreeze-like/N-acetylneuraminic acid synthase C-terminal domain"/>
    <property type="match status" value="1"/>
</dbReference>
<dbReference type="GO" id="GO:0047444">
    <property type="term" value="F:N-acylneuraminate-9-phosphate synthase activity"/>
    <property type="evidence" value="ECO:0007669"/>
    <property type="project" value="TreeGrafter"/>
</dbReference>
<dbReference type="InterPro" id="IPR013974">
    <property type="entry name" value="SAF"/>
</dbReference>
<gene>
    <name evidence="2" type="primary">neuB</name>
    <name evidence="2" type="ORF">L6E24_13055</name>
</gene>
<dbReference type="InterPro" id="IPR006190">
    <property type="entry name" value="SAF_AFP_Neu5Ac"/>
</dbReference>
<dbReference type="PROSITE" id="PS50844">
    <property type="entry name" value="AFP_LIKE"/>
    <property type="match status" value="1"/>
</dbReference>
<dbReference type="EC" id="2.5.1.56" evidence="2"/>
<dbReference type="SUPFAM" id="SSF51269">
    <property type="entry name" value="AFP III-like domain"/>
    <property type="match status" value="1"/>
</dbReference>
<dbReference type="InterPro" id="IPR036732">
    <property type="entry name" value="AFP_Neu5c_C_sf"/>
</dbReference>
<dbReference type="InterPro" id="IPR013132">
    <property type="entry name" value="PseI/NeuA/B-like_N"/>
</dbReference>
<dbReference type="NCBIfam" id="TIGR03569">
    <property type="entry name" value="NeuB_NnaB"/>
    <property type="match status" value="1"/>
</dbReference>
<dbReference type="Gene3D" id="3.20.20.70">
    <property type="entry name" value="Aldolase class I"/>
    <property type="match status" value="1"/>
</dbReference>
<dbReference type="Pfam" id="PF03102">
    <property type="entry name" value="NeuB"/>
    <property type="match status" value="1"/>
</dbReference>
<dbReference type="CDD" id="cd11615">
    <property type="entry name" value="SAF_NeuB_like"/>
    <property type="match status" value="1"/>
</dbReference>
<accession>A0A9E7PNL0</accession>
<dbReference type="InterPro" id="IPR013785">
    <property type="entry name" value="Aldolase_TIM"/>
</dbReference>
<dbReference type="GO" id="GO:0016051">
    <property type="term" value="P:carbohydrate biosynthetic process"/>
    <property type="evidence" value="ECO:0007669"/>
    <property type="project" value="InterPro"/>
</dbReference>
<dbReference type="GeneID" id="74308648"/>
<keyword evidence="3" id="KW-1185">Reference proteome</keyword>
<dbReference type="SMART" id="SM00858">
    <property type="entry name" value="SAF"/>
    <property type="match status" value="1"/>
</dbReference>
<reference evidence="2" key="1">
    <citation type="submission" date="2022-04" db="EMBL/GenBank/DDBJ databases">
        <title>Complete genome of Methanoplanus endosymbiosus DSM 3599.</title>
        <authorList>
            <person name="Chen S.-C."/>
            <person name="You Y.-T."/>
            <person name="Zhou Y.-Z."/>
            <person name="Lai M.-C."/>
        </authorList>
    </citation>
    <scope>NUCLEOTIDE SEQUENCE</scope>
    <source>
        <strain evidence="2">DSM 3599</strain>
    </source>
</reference>
<dbReference type="Proteomes" id="UP001060368">
    <property type="component" value="Chromosome"/>
</dbReference>
<proteinExistence type="predicted"/>
<dbReference type="SUPFAM" id="SSF51569">
    <property type="entry name" value="Aldolase"/>
    <property type="match status" value="1"/>
</dbReference>
<evidence type="ECO:0000313" key="3">
    <source>
        <dbReference type="Proteomes" id="UP001060368"/>
    </source>
</evidence>
<dbReference type="InterPro" id="IPR051690">
    <property type="entry name" value="PseI-like"/>
</dbReference>
<dbReference type="KEGG" id="mend:L6E24_13055"/>
<dbReference type="PANTHER" id="PTHR42966">
    <property type="entry name" value="N-ACETYLNEURAMINATE SYNTHASE"/>
    <property type="match status" value="1"/>
</dbReference>
<feature type="domain" description="AFP-like" evidence="1">
    <location>
        <begin position="288"/>
        <end position="345"/>
    </location>
</feature>